<sequence length="83" mass="9444">MSNEEPRWPIFLFEQDGFPVAVPTSDLLTAAYEMNRWDEVLVAFDSEGRELFLEGKPTDFSVELADDPNLEIRGASPHRVALF</sequence>
<accession>A0ABY2IUA0</accession>
<keyword evidence="2" id="KW-1185">Reference proteome</keyword>
<organism evidence="1 2">
    <name type="scientific">Cryobacterium sinapicolor</name>
    <dbReference type="NCBI Taxonomy" id="1259236"/>
    <lineage>
        <taxon>Bacteria</taxon>
        <taxon>Bacillati</taxon>
        <taxon>Actinomycetota</taxon>
        <taxon>Actinomycetes</taxon>
        <taxon>Micrococcales</taxon>
        <taxon>Microbacteriaceae</taxon>
        <taxon>Cryobacterium</taxon>
    </lineage>
</organism>
<evidence type="ECO:0000313" key="2">
    <source>
        <dbReference type="Proteomes" id="UP000297853"/>
    </source>
</evidence>
<dbReference type="EMBL" id="SOGQ01000091">
    <property type="protein sequence ID" value="TFC93929.1"/>
    <property type="molecule type" value="Genomic_DNA"/>
</dbReference>
<reference evidence="1 2" key="1">
    <citation type="submission" date="2019-03" db="EMBL/GenBank/DDBJ databases">
        <title>Genomics of glacier-inhabiting Cryobacterium strains.</title>
        <authorList>
            <person name="Liu Q."/>
            <person name="Xin Y.-H."/>
        </authorList>
    </citation>
    <scope>NUCLEOTIDE SEQUENCE [LARGE SCALE GENOMIC DNA]</scope>
    <source>
        <strain evidence="1 2">TMT1-23-1</strain>
    </source>
</reference>
<name>A0ABY2IUA0_9MICO</name>
<gene>
    <name evidence="1" type="ORF">E3T28_16160</name>
</gene>
<protein>
    <submittedName>
        <fullName evidence="1">Uncharacterized protein</fullName>
    </submittedName>
</protein>
<evidence type="ECO:0000313" key="1">
    <source>
        <dbReference type="EMBL" id="TFC93929.1"/>
    </source>
</evidence>
<proteinExistence type="predicted"/>
<comment type="caution">
    <text evidence="1">The sequence shown here is derived from an EMBL/GenBank/DDBJ whole genome shotgun (WGS) entry which is preliminary data.</text>
</comment>
<dbReference type="Proteomes" id="UP000297853">
    <property type="component" value="Unassembled WGS sequence"/>
</dbReference>
<dbReference type="RefSeq" id="WP_134433214.1">
    <property type="nucleotide sequence ID" value="NZ_SOGQ01000091.1"/>
</dbReference>